<evidence type="ECO:0000256" key="1">
    <source>
        <dbReference type="ARBA" id="ARBA00022679"/>
    </source>
</evidence>
<keyword evidence="1" id="KW-0808">Transferase</keyword>
<feature type="transmembrane region" description="Helical" evidence="2">
    <location>
        <begin position="57"/>
        <end position="80"/>
    </location>
</feature>
<accession>A0A8R1ENM6</accession>
<keyword evidence="2" id="KW-0812">Transmembrane</keyword>
<proteinExistence type="predicted"/>
<dbReference type="InterPro" id="IPR002213">
    <property type="entry name" value="UDP_glucos_trans"/>
</dbReference>
<dbReference type="GO" id="GO:0008194">
    <property type="term" value="F:UDP-glycosyltransferase activity"/>
    <property type="evidence" value="ECO:0007669"/>
    <property type="project" value="InterPro"/>
</dbReference>
<reference evidence="4" key="1">
    <citation type="submission" date="2010-08" db="EMBL/GenBank/DDBJ databases">
        <authorList>
            <consortium name="Caenorhabditis japonica Sequencing Consortium"/>
            <person name="Wilson R.K."/>
        </authorList>
    </citation>
    <scope>NUCLEOTIDE SEQUENCE [LARGE SCALE GENOMIC DNA]</scope>
    <source>
        <strain evidence="4">DF5081</strain>
    </source>
</reference>
<organism evidence="3 4">
    <name type="scientific">Caenorhabditis japonica</name>
    <dbReference type="NCBI Taxonomy" id="281687"/>
    <lineage>
        <taxon>Eukaryota</taxon>
        <taxon>Metazoa</taxon>
        <taxon>Ecdysozoa</taxon>
        <taxon>Nematoda</taxon>
        <taxon>Chromadorea</taxon>
        <taxon>Rhabditida</taxon>
        <taxon>Rhabditina</taxon>
        <taxon>Rhabditomorpha</taxon>
        <taxon>Rhabditoidea</taxon>
        <taxon>Rhabditidae</taxon>
        <taxon>Peloderinae</taxon>
        <taxon>Caenorhabditis</taxon>
    </lineage>
</organism>
<dbReference type="Proteomes" id="UP000005237">
    <property type="component" value="Unassembled WGS sequence"/>
</dbReference>
<dbReference type="Pfam" id="PF00201">
    <property type="entry name" value="UDPGT"/>
    <property type="match status" value="1"/>
</dbReference>
<name>A0A8R1ENM6_CAEJA</name>
<protein>
    <submittedName>
        <fullName evidence="3">Glucuronosyltransferase</fullName>
    </submittedName>
</protein>
<keyword evidence="2" id="KW-0472">Membrane</keyword>
<reference evidence="3" key="2">
    <citation type="submission" date="2022-06" db="UniProtKB">
        <authorList>
            <consortium name="EnsemblMetazoa"/>
        </authorList>
    </citation>
    <scope>IDENTIFICATION</scope>
    <source>
        <strain evidence="3">DF5081</strain>
    </source>
</reference>
<dbReference type="AlphaFoldDB" id="A0A8R1ENM6"/>
<sequence>MLLNNPKYHENAKVISKMMNQKPEQAERVFYEWVEYAANNPGLHKILNLPGAELSPFWYYSMDVILVLLVFVVLSIYILVKILRLWIKIQKKTKSD</sequence>
<evidence type="ECO:0000313" key="4">
    <source>
        <dbReference type="Proteomes" id="UP000005237"/>
    </source>
</evidence>
<keyword evidence="4" id="KW-1185">Reference proteome</keyword>
<dbReference type="EnsemblMetazoa" id="CJA37331.1">
    <property type="protein sequence ID" value="CJA37331.1"/>
    <property type="gene ID" value="WBGene00213178"/>
</dbReference>
<evidence type="ECO:0000256" key="2">
    <source>
        <dbReference type="SAM" id="Phobius"/>
    </source>
</evidence>
<evidence type="ECO:0000313" key="3">
    <source>
        <dbReference type="EnsemblMetazoa" id="CJA37331.1"/>
    </source>
</evidence>
<keyword evidence="2" id="KW-1133">Transmembrane helix</keyword>